<name>A0A4Q2AZ11_9LACO</name>
<proteinExistence type="predicted"/>
<dbReference type="AlphaFoldDB" id="A0A4Q2AZ11"/>
<accession>A0A4Q2AZ11</accession>
<dbReference type="OrthoDB" id="9864623at2"/>
<evidence type="ECO:0000313" key="5">
    <source>
        <dbReference type="Proteomes" id="UP000306855"/>
    </source>
</evidence>
<dbReference type="Proteomes" id="UP000463931">
    <property type="component" value="Chromosome"/>
</dbReference>
<dbReference type="EMBL" id="QZFR01000012">
    <property type="protein sequence ID" value="RXV75050.1"/>
    <property type="molecule type" value="Genomic_DNA"/>
</dbReference>
<sequence length="72" mass="8580">MEPELEIMALPSEETLEFYNKVDKWIIKEHRDSDNKIVYIFSKDVPGEIVELFLKIRDKIDLPLSEEFHVES</sequence>
<dbReference type="EMBL" id="SRYK01000020">
    <property type="protein sequence ID" value="TGY55535.1"/>
    <property type="molecule type" value="Genomic_DNA"/>
</dbReference>
<organism evidence="2 4">
    <name type="scientific">Ligilactobacillus murinus</name>
    <dbReference type="NCBI Taxonomy" id="1622"/>
    <lineage>
        <taxon>Bacteria</taxon>
        <taxon>Bacillati</taxon>
        <taxon>Bacillota</taxon>
        <taxon>Bacilli</taxon>
        <taxon>Lactobacillales</taxon>
        <taxon>Lactobacillaceae</taxon>
        <taxon>Ligilactobacillus</taxon>
    </lineage>
</organism>
<evidence type="ECO:0000313" key="2">
    <source>
        <dbReference type="EMBL" id="RXV75050.1"/>
    </source>
</evidence>
<evidence type="ECO:0000313" key="6">
    <source>
        <dbReference type="Proteomes" id="UP000463931"/>
    </source>
</evidence>
<dbReference type="Proteomes" id="UP000289316">
    <property type="component" value="Unassembled WGS sequence"/>
</dbReference>
<reference evidence="3 5" key="3">
    <citation type="submission" date="2019-04" db="EMBL/GenBank/DDBJ databases">
        <title>Microbes associate with the intestines of laboratory mice.</title>
        <authorList>
            <person name="Navarre W."/>
            <person name="Wong E."/>
            <person name="Huang K."/>
            <person name="Tropini C."/>
            <person name="Ng K."/>
            <person name="Yu B."/>
        </authorList>
    </citation>
    <scope>NUCLEOTIDE SEQUENCE [LARGE SCALE GENOMIC DNA]</scope>
    <source>
        <strain evidence="3 5">NM26_J9</strain>
    </source>
</reference>
<reference evidence="2 4" key="1">
    <citation type="submission" date="2018-09" db="EMBL/GenBank/DDBJ databases">
        <title>Murine metabolic-syndrome-specific gut microbial biobank.</title>
        <authorList>
            <person name="Liu C."/>
        </authorList>
    </citation>
    <scope>NUCLEOTIDE SEQUENCE [LARGE SCALE GENOMIC DNA]</scope>
    <source>
        <strain evidence="2 4">C-30</strain>
    </source>
</reference>
<evidence type="ECO:0000313" key="3">
    <source>
        <dbReference type="EMBL" id="TGY55535.1"/>
    </source>
</evidence>
<gene>
    <name evidence="2" type="ORF">D6C19_02925</name>
    <name evidence="3" type="ORF">E5340_05260</name>
    <name evidence="1" type="ORF">FEE40_09195</name>
</gene>
<evidence type="ECO:0000313" key="4">
    <source>
        <dbReference type="Proteomes" id="UP000289316"/>
    </source>
</evidence>
<dbReference type="RefSeq" id="WP_004047749.1">
    <property type="nucleotide sequence ID" value="NZ_BDFM01000353.1"/>
</dbReference>
<dbReference type="Proteomes" id="UP000306855">
    <property type="component" value="Unassembled WGS sequence"/>
</dbReference>
<dbReference type="EMBL" id="CP040852">
    <property type="protein sequence ID" value="QIA90311.1"/>
    <property type="molecule type" value="Genomic_DNA"/>
</dbReference>
<protein>
    <submittedName>
        <fullName evidence="2">Uncharacterized protein</fullName>
    </submittedName>
</protein>
<reference evidence="1 6" key="2">
    <citation type="journal article" date="2019" name="Nat. Med.">
        <title>Preventing dysbiosis of the neonatal mouse intestinal microbiome protects against late-onset sepsis.</title>
        <authorList>
            <person name="Singer J.R."/>
            <person name="Blosser E.G."/>
            <person name="Zindl C.L."/>
            <person name="Silberger D.J."/>
            <person name="Conlan S."/>
            <person name="Laufer V.A."/>
            <person name="DiToro D."/>
            <person name="Deming C."/>
            <person name="Kumar R."/>
            <person name="Morrow C.D."/>
            <person name="Segre J.A."/>
            <person name="Gray M.J."/>
            <person name="Randolph D.A."/>
            <person name="Weaver C.T."/>
        </authorList>
    </citation>
    <scope>NUCLEOTIDE SEQUENCE [LARGE SCALE GENOMIC DNA]</scope>
    <source>
        <strain evidence="1 6">V10</strain>
    </source>
</reference>
<evidence type="ECO:0000313" key="1">
    <source>
        <dbReference type="EMBL" id="QIA90311.1"/>
    </source>
</evidence>